<evidence type="ECO:0000313" key="3">
    <source>
        <dbReference type="Proteomes" id="UP000006316"/>
    </source>
</evidence>
<feature type="transmembrane region" description="Helical" evidence="1">
    <location>
        <begin position="7"/>
        <end position="31"/>
    </location>
</feature>
<evidence type="ECO:0008006" key="4">
    <source>
        <dbReference type="Google" id="ProtNLM"/>
    </source>
</evidence>
<comment type="caution">
    <text evidence="2">The sequence shown here is derived from an EMBL/GenBank/DDBJ whole genome shotgun (WGS) entry which is preliminary data.</text>
</comment>
<keyword evidence="1" id="KW-1133">Transmembrane helix</keyword>
<dbReference type="OrthoDB" id="2810533at2"/>
<dbReference type="PATRIC" id="fig|1117379.3.peg.3788"/>
<gene>
    <name evidence="2" type="ORF">BABA_18292</name>
</gene>
<dbReference type="RefSeq" id="WP_007086652.1">
    <property type="nucleotide sequence ID" value="NZ_AJLS01000125.1"/>
</dbReference>
<accession>K6DYC4</accession>
<dbReference type="eggNOG" id="ENOG5032I6W">
    <property type="taxonomic scope" value="Bacteria"/>
</dbReference>
<keyword evidence="3" id="KW-1185">Reference proteome</keyword>
<protein>
    <recommendedName>
        <fullName evidence="4">Type 4 fimbrial biogenesis protein PilX N-terminal domain-containing protein</fullName>
    </recommendedName>
</protein>
<dbReference type="AlphaFoldDB" id="K6DYC4"/>
<dbReference type="EMBL" id="AJLS01000125">
    <property type="protein sequence ID" value="EKN65871.1"/>
    <property type="molecule type" value="Genomic_DNA"/>
</dbReference>
<sequence>MKSEKGYTLILVMIIIAVTMVLAMALSAAAITTTKQFNKTDNRNKATDLAEMGVTHYVTLGKSLIEPAKANAIKYKTNFCTEFTNELKKNNGEKKVEDKNKYVLNLDTSSGKTTTCVDDSKLSSIKIVFSSKGITGINEEVELEGSFNINKNGGSVVFPDLPNRIPPQVPNGYITGVENKPYSSSDKVFFQDYQANKDKINEVNIGGGVKKVTIKNIAWFDSIKDNGNRYIYIQNWAIFSSINAIAINGAKSEIVVDGNAIFFGPKPTKPSSSARKDVCVTGTAYYKANKDAPLEVFTNFTDYFNEKATCVKSPTTTGNNNWLFDDKEDVKVIYK</sequence>
<evidence type="ECO:0000313" key="2">
    <source>
        <dbReference type="EMBL" id="EKN65871.1"/>
    </source>
</evidence>
<dbReference type="Proteomes" id="UP000006316">
    <property type="component" value="Unassembled WGS sequence"/>
</dbReference>
<keyword evidence="1" id="KW-0472">Membrane</keyword>
<proteinExistence type="predicted"/>
<reference evidence="2 3" key="1">
    <citation type="journal article" date="2012" name="Front. Microbiol.">
        <title>Redundancy and modularity in membrane-associated dissimilatory nitrate reduction in Bacillus.</title>
        <authorList>
            <person name="Heylen K."/>
            <person name="Keltjens J."/>
        </authorList>
    </citation>
    <scope>NUCLEOTIDE SEQUENCE [LARGE SCALE GENOMIC DNA]</scope>
    <source>
        <strain evidence="3">LMG 21833T</strain>
    </source>
</reference>
<evidence type="ECO:0000256" key="1">
    <source>
        <dbReference type="SAM" id="Phobius"/>
    </source>
</evidence>
<name>K6DYC4_9BACI</name>
<keyword evidence="1" id="KW-0812">Transmembrane</keyword>
<organism evidence="2 3">
    <name type="scientific">Neobacillus bataviensis LMG 21833</name>
    <dbReference type="NCBI Taxonomy" id="1117379"/>
    <lineage>
        <taxon>Bacteria</taxon>
        <taxon>Bacillati</taxon>
        <taxon>Bacillota</taxon>
        <taxon>Bacilli</taxon>
        <taxon>Bacillales</taxon>
        <taxon>Bacillaceae</taxon>
        <taxon>Neobacillus</taxon>
    </lineage>
</organism>
<dbReference type="STRING" id="1117379.BABA_18292"/>